<name>A0A6A4Z5T0_APHAT</name>
<feature type="region of interest" description="Disordered" evidence="1">
    <location>
        <begin position="164"/>
        <end position="192"/>
    </location>
</feature>
<organism evidence="2 3">
    <name type="scientific">Aphanomyces astaci</name>
    <name type="common">Crayfish plague agent</name>
    <dbReference type="NCBI Taxonomy" id="112090"/>
    <lineage>
        <taxon>Eukaryota</taxon>
        <taxon>Sar</taxon>
        <taxon>Stramenopiles</taxon>
        <taxon>Oomycota</taxon>
        <taxon>Saprolegniomycetes</taxon>
        <taxon>Saprolegniales</taxon>
        <taxon>Verrucalvaceae</taxon>
        <taxon>Aphanomyces</taxon>
    </lineage>
</organism>
<feature type="region of interest" description="Disordered" evidence="1">
    <location>
        <begin position="212"/>
        <end position="232"/>
    </location>
</feature>
<proteinExistence type="predicted"/>
<evidence type="ECO:0000256" key="1">
    <source>
        <dbReference type="SAM" id="MobiDB-lite"/>
    </source>
</evidence>
<dbReference type="Proteomes" id="UP000469452">
    <property type="component" value="Unassembled WGS sequence"/>
</dbReference>
<dbReference type="VEuPathDB" id="FungiDB:H257_17447"/>
<dbReference type="AlphaFoldDB" id="A0A6A4Z5T0"/>
<accession>A0A6A4Z5T0</accession>
<feature type="region of interest" description="Disordered" evidence="1">
    <location>
        <begin position="15"/>
        <end position="40"/>
    </location>
</feature>
<reference evidence="2 3" key="1">
    <citation type="submission" date="2019-06" db="EMBL/GenBank/DDBJ databases">
        <title>Genomics analysis of Aphanomyces spp. identifies a new class of oomycete effector associated with host adaptation.</title>
        <authorList>
            <person name="Gaulin E."/>
        </authorList>
    </citation>
    <scope>NUCLEOTIDE SEQUENCE [LARGE SCALE GENOMIC DNA]</scope>
    <source>
        <strain evidence="2 3">E</strain>
    </source>
</reference>
<sequence>MNDDEVTIELDFDHDDSNLPALTKTPKRTRRSPSGAAKRTPLWDDNGVAALFRLRYKSQLSARFYSKNNADKKTAYVMLAAELSVATEKEYSVAQVQDKFAKMKSAWALSKPSNAIETGNAPSTPLPPHYDAMLEYWSDKRGYQRESLMSTDENEIVNHINVKQESGSECEEEMLRGRKKKKSNPPKSKSHSEALEAGFMAIKDGLIHLGSSLSAAPTKTPQPTPPTGATGATLDDVLQAIQGQSQTIAQLVAHLIAQKEK</sequence>
<dbReference type="EMBL" id="VJMI01019110">
    <property type="protein sequence ID" value="KAF0708236.1"/>
    <property type="molecule type" value="Genomic_DNA"/>
</dbReference>
<evidence type="ECO:0000313" key="3">
    <source>
        <dbReference type="Proteomes" id="UP000469452"/>
    </source>
</evidence>
<gene>
    <name evidence="2" type="ORF">AaE_013298</name>
</gene>
<evidence type="ECO:0000313" key="2">
    <source>
        <dbReference type="EMBL" id="KAF0708236.1"/>
    </source>
</evidence>
<comment type="caution">
    <text evidence="2">The sequence shown here is derived from an EMBL/GenBank/DDBJ whole genome shotgun (WGS) entry which is preliminary data.</text>
</comment>
<protein>
    <submittedName>
        <fullName evidence="2">Uncharacterized protein</fullName>
    </submittedName>
</protein>